<dbReference type="Pfam" id="PF21895">
    <property type="entry name" value="MTHFR_C"/>
    <property type="match status" value="1"/>
</dbReference>
<dbReference type="InterPro" id="IPR053806">
    <property type="entry name" value="MTHFR_C"/>
</dbReference>
<evidence type="ECO:0000256" key="10">
    <source>
        <dbReference type="RuleBase" id="RU004254"/>
    </source>
</evidence>
<dbReference type="GO" id="GO:0071949">
    <property type="term" value="F:FAD binding"/>
    <property type="evidence" value="ECO:0007669"/>
    <property type="project" value="TreeGrafter"/>
</dbReference>
<protein>
    <recommendedName>
        <fullName evidence="8">methylenetetrahydrofolate reductase (NADPH)</fullName>
        <ecNumber evidence="8">1.5.1.53</ecNumber>
    </recommendedName>
</protein>
<comment type="similarity">
    <text evidence="3">Belongs to the methylenetetrahydrofolate reductase family.</text>
</comment>
<dbReference type="InterPro" id="IPR029041">
    <property type="entry name" value="FAD-linked_oxidoreductase-like"/>
</dbReference>
<evidence type="ECO:0000256" key="6">
    <source>
        <dbReference type="ARBA" id="ARBA00022857"/>
    </source>
</evidence>
<evidence type="ECO:0000256" key="9">
    <source>
        <dbReference type="ARBA" id="ARBA00047751"/>
    </source>
</evidence>
<dbReference type="RefSeq" id="XP_066915581.1">
    <property type="nucleotide sequence ID" value="XM_067059480.1"/>
</dbReference>
<dbReference type="GO" id="GO:0106313">
    <property type="term" value="F:methylenetetrahydrofolate reductase (NADPH) activity"/>
    <property type="evidence" value="ECO:0007669"/>
    <property type="project" value="UniProtKB-EC"/>
</dbReference>
<comment type="catalytic activity">
    <reaction evidence="9">
        <text>(6S)-5-methyl-5,6,7,8-tetrahydrofolate + NADP(+) = (6R)-5,10-methylene-5,6,7,8-tetrahydrofolate + NADPH + H(+)</text>
        <dbReference type="Rhea" id="RHEA:19817"/>
        <dbReference type="ChEBI" id="CHEBI:15378"/>
        <dbReference type="ChEBI" id="CHEBI:15636"/>
        <dbReference type="ChEBI" id="CHEBI:18608"/>
        <dbReference type="ChEBI" id="CHEBI:57783"/>
        <dbReference type="ChEBI" id="CHEBI:58349"/>
        <dbReference type="EC" id="1.5.1.53"/>
    </reaction>
    <physiologicalReaction direction="right-to-left" evidence="9">
        <dbReference type="Rhea" id="RHEA:19819"/>
    </physiologicalReaction>
</comment>
<keyword evidence="7" id="KW-0560">Oxidoreductase</keyword>
<name>A0A7M5V507_9CNID</name>
<dbReference type="EC" id="1.5.1.53" evidence="8"/>
<dbReference type="OrthoDB" id="16284at2759"/>
<organism evidence="13 14">
    <name type="scientific">Clytia hemisphaerica</name>
    <dbReference type="NCBI Taxonomy" id="252671"/>
    <lineage>
        <taxon>Eukaryota</taxon>
        <taxon>Metazoa</taxon>
        <taxon>Cnidaria</taxon>
        <taxon>Hydrozoa</taxon>
        <taxon>Hydroidolina</taxon>
        <taxon>Leptothecata</taxon>
        <taxon>Obeliida</taxon>
        <taxon>Clytiidae</taxon>
        <taxon>Clytia</taxon>
    </lineage>
</organism>
<keyword evidence="4" id="KW-0285">Flavoprotein</keyword>
<dbReference type="NCBIfam" id="TIGR00677">
    <property type="entry name" value="fadh2_euk"/>
    <property type="match status" value="1"/>
</dbReference>
<evidence type="ECO:0000256" key="8">
    <source>
        <dbReference type="ARBA" id="ARBA00034530"/>
    </source>
</evidence>
<feature type="compositionally biased region" description="Polar residues" evidence="11">
    <location>
        <begin position="661"/>
        <end position="675"/>
    </location>
</feature>
<evidence type="ECO:0000259" key="12">
    <source>
        <dbReference type="Pfam" id="PF21895"/>
    </source>
</evidence>
<reference evidence="13" key="1">
    <citation type="submission" date="2021-01" db="UniProtKB">
        <authorList>
            <consortium name="EnsemblMetazoa"/>
        </authorList>
    </citation>
    <scope>IDENTIFICATION</scope>
</reference>
<feature type="region of interest" description="Disordered" evidence="11">
    <location>
        <begin position="651"/>
        <end position="675"/>
    </location>
</feature>
<evidence type="ECO:0000256" key="2">
    <source>
        <dbReference type="ARBA" id="ARBA00004777"/>
    </source>
</evidence>
<feature type="region of interest" description="Disordered" evidence="11">
    <location>
        <begin position="1"/>
        <end position="26"/>
    </location>
</feature>
<evidence type="ECO:0000256" key="4">
    <source>
        <dbReference type="ARBA" id="ARBA00022630"/>
    </source>
</evidence>
<keyword evidence="14" id="KW-1185">Reference proteome</keyword>
<sequence>MERIKEKLNPEKMVQNRPENATTEDGQNYVSLTDRINQKIKDNEKFFSLEFFPPRTPNGAVNLIARFDRMSRGGPLFCDVTWHPAGDPAGDKETSSTTIASIAANYCGIQTMLHMTCANLTKETVVKNLTKAKNLGLRNILALRGDPVNGEEWKSFDDSLNYGSDLVKLIRQHFGSYFTICVAGYPNGHPDATSYEDDIIHLKEKVDAGADFIITQLFFKTEDHLKFVRDCRQAGITVPILPGVMPIQGYASLRQLVKLSKLEVPQEIMDVLEPMKNDDEAIRKYGVKQATEMCRELLQSDDVPGLHFYTLNREVATIEILRNVGLWKKYQIHRPLPWKHSAHTKRIKEDVRPIFWAIRPKSYVHRTSSWDEFPNGRWGNSSAPSFAELTDHHLFFLRSPKGKESRNKMWGNELESLQDVYHVFQCYLSGQKNKWGNKVTALPFNDEEIQTETSVLLEQLDRINGEGFLTINSQPNVNGVPSDNETFGWGGSGGYIYQKAYLEFFMPKKYIKALRLVLKDLPQVNYHIIDNQGYVDDTNADRYQPIAVTWGVFPGKEIKQPTVVDPISFNFWKDEAFGLWKIQWQSLYEEGSASANVIESICNDFVLVNLVDNDFIKGNCLFDIIEKTIEISPTLSPTVEEELANEKASFQFESSDDEQRVTSPINEQTSPQLAV</sequence>
<keyword evidence="6" id="KW-0521">NADP</keyword>
<dbReference type="UniPathway" id="UPA00193"/>
<dbReference type="Proteomes" id="UP000594262">
    <property type="component" value="Unplaced"/>
</dbReference>
<dbReference type="GO" id="GO:0009086">
    <property type="term" value="P:methionine biosynthetic process"/>
    <property type="evidence" value="ECO:0007669"/>
    <property type="project" value="TreeGrafter"/>
</dbReference>
<dbReference type="FunFam" id="3.20.20.220:FF:000002">
    <property type="entry name" value="Methylenetetrahydrofolate reductase"/>
    <property type="match status" value="1"/>
</dbReference>
<evidence type="ECO:0000313" key="13">
    <source>
        <dbReference type="EnsemblMetazoa" id="CLYHEMP007632.1"/>
    </source>
</evidence>
<keyword evidence="5" id="KW-0274">FAD</keyword>
<dbReference type="PANTHER" id="PTHR45754:SF3">
    <property type="entry name" value="METHYLENETETRAHYDROFOLATE REDUCTASE (NADPH)"/>
    <property type="match status" value="1"/>
</dbReference>
<dbReference type="Gene3D" id="3.20.20.220">
    <property type="match status" value="1"/>
</dbReference>
<feature type="compositionally biased region" description="Basic and acidic residues" evidence="11">
    <location>
        <begin position="1"/>
        <end position="10"/>
    </location>
</feature>
<proteinExistence type="inferred from homology"/>
<accession>A0A7M5V507</accession>
<evidence type="ECO:0000256" key="11">
    <source>
        <dbReference type="SAM" id="MobiDB-lite"/>
    </source>
</evidence>
<feature type="compositionally biased region" description="Polar residues" evidence="11">
    <location>
        <begin position="17"/>
        <end position="26"/>
    </location>
</feature>
<dbReference type="InterPro" id="IPR003171">
    <property type="entry name" value="Mehydrof_redctse-like"/>
</dbReference>
<dbReference type="GeneID" id="136802730"/>
<dbReference type="InterPro" id="IPR004621">
    <property type="entry name" value="Fadh2_euk"/>
</dbReference>
<dbReference type="GO" id="GO:0035999">
    <property type="term" value="P:tetrahydrofolate interconversion"/>
    <property type="evidence" value="ECO:0007669"/>
    <property type="project" value="UniProtKB-UniPathway"/>
</dbReference>
<evidence type="ECO:0000256" key="1">
    <source>
        <dbReference type="ARBA" id="ARBA00001974"/>
    </source>
</evidence>
<comment type="pathway">
    <text evidence="2 10">One-carbon metabolism; tetrahydrofolate interconversion.</text>
</comment>
<evidence type="ECO:0000256" key="7">
    <source>
        <dbReference type="ARBA" id="ARBA00023002"/>
    </source>
</evidence>
<evidence type="ECO:0000313" key="14">
    <source>
        <dbReference type="Proteomes" id="UP000594262"/>
    </source>
</evidence>
<evidence type="ECO:0000256" key="3">
    <source>
        <dbReference type="ARBA" id="ARBA00006743"/>
    </source>
</evidence>
<comment type="cofactor">
    <cofactor evidence="1">
        <name>FAD</name>
        <dbReference type="ChEBI" id="CHEBI:57692"/>
    </cofactor>
</comment>
<dbReference type="CDD" id="cd00537">
    <property type="entry name" value="MTHFR"/>
    <property type="match status" value="1"/>
</dbReference>
<dbReference type="Pfam" id="PF02219">
    <property type="entry name" value="MTHFR"/>
    <property type="match status" value="1"/>
</dbReference>
<evidence type="ECO:0000256" key="5">
    <source>
        <dbReference type="ARBA" id="ARBA00022827"/>
    </source>
</evidence>
<dbReference type="PANTHER" id="PTHR45754">
    <property type="entry name" value="METHYLENETETRAHYDROFOLATE REDUCTASE"/>
    <property type="match status" value="1"/>
</dbReference>
<dbReference type="SUPFAM" id="SSF51730">
    <property type="entry name" value="FAD-linked oxidoreductase"/>
    <property type="match status" value="1"/>
</dbReference>
<dbReference type="EnsemblMetazoa" id="CLYHEMT007632.1">
    <property type="protein sequence ID" value="CLYHEMP007632.1"/>
    <property type="gene ID" value="CLYHEMG007632"/>
</dbReference>
<dbReference type="AlphaFoldDB" id="A0A7M5V507"/>
<dbReference type="GO" id="GO:0005829">
    <property type="term" value="C:cytosol"/>
    <property type="evidence" value="ECO:0007669"/>
    <property type="project" value="TreeGrafter"/>
</dbReference>
<feature type="domain" description="MTHFR SAM-binding regulatory" evidence="12">
    <location>
        <begin position="334"/>
        <end position="630"/>
    </location>
</feature>